<dbReference type="AlphaFoldDB" id="A0A4R3Z8E4"/>
<keyword evidence="6 9" id="KW-0378">Hydrolase</keyword>
<dbReference type="Gene3D" id="3.30.70.240">
    <property type="match status" value="1"/>
</dbReference>
<keyword evidence="3 9" id="KW-0540">Nuclease</keyword>
<evidence type="ECO:0000256" key="6">
    <source>
        <dbReference type="ARBA" id="ARBA00022801"/>
    </source>
</evidence>
<comment type="subunit">
    <text evidence="9">Homodimer, forms a heterotetramer with a Cas1 homodimer.</text>
</comment>
<name>A0A4R3Z8E4_9FIRM</name>
<dbReference type="RefSeq" id="WP_082787485.1">
    <property type="nucleotide sequence ID" value="NZ_JADMQS010000006.1"/>
</dbReference>
<organism evidence="10 11">
    <name type="scientific">Longibaculum muris</name>
    <dbReference type="NCBI Taxonomy" id="1796628"/>
    <lineage>
        <taxon>Bacteria</taxon>
        <taxon>Bacillati</taxon>
        <taxon>Bacillota</taxon>
        <taxon>Erysipelotrichia</taxon>
        <taxon>Erysipelotrichales</taxon>
        <taxon>Coprobacillaceae</taxon>
        <taxon>Longibaculum</taxon>
    </lineage>
</organism>
<evidence type="ECO:0000256" key="1">
    <source>
        <dbReference type="ARBA" id="ARBA00001946"/>
    </source>
</evidence>
<keyword evidence="5 9" id="KW-0255">Endonuclease</keyword>
<evidence type="ECO:0000256" key="3">
    <source>
        <dbReference type="ARBA" id="ARBA00022722"/>
    </source>
</evidence>
<dbReference type="GO" id="GO:0043571">
    <property type="term" value="P:maintenance of CRISPR repeat elements"/>
    <property type="evidence" value="ECO:0007669"/>
    <property type="project" value="UniProtKB-UniRule"/>
</dbReference>
<dbReference type="Proteomes" id="UP000295515">
    <property type="component" value="Unassembled WGS sequence"/>
</dbReference>
<dbReference type="GO" id="GO:0051607">
    <property type="term" value="P:defense response to virus"/>
    <property type="evidence" value="ECO:0007669"/>
    <property type="project" value="UniProtKB-UniRule"/>
</dbReference>
<comment type="function">
    <text evidence="9">CRISPR (clustered regularly interspaced short palindromic repeat), is an adaptive immune system that provides protection against mobile genetic elements (viruses, transposable elements and conjugative plasmids). CRISPR clusters contain sequences complementary to antecedent mobile elements and target invading nucleic acids. CRISPR clusters are transcribed and processed into CRISPR RNA (crRNA). Functions as a ssRNA-specific endoribonuclease. Involved in the integration of spacer DNA into the CRISPR cassette.</text>
</comment>
<evidence type="ECO:0000256" key="4">
    <source>
        <dbReference type="ARBA" id="ARBA00022723"/>
    </source>
</evidence>
<keyword evidence="11" id="KW-1185">Reference proteome</keyword>
<dbReference type="PANTHER" id="PTHR34405">
    <property type="entry name" value="CRISPR-ASSOCIATED ENDORIBONUCLEASE CAS2"/>
    <property type="match status" value="1"/>
</dbReference>
<evidence type="ECO:0000313" key="10">
    <source>
        <dbReference type="EMBL" id="TCW02984.1"/>
    </source>
</evidence>
<dbReference type="HAMAP" id="MF_01471">
    <property type="entry name" value="Cas2"/>
    <property type="match status" value="1"/>
</dbReference>
<evidence type="ECO:0000256" key="8">
    <source>
        <dbReference type="ARBA" id="ARBA00023118"/>
    </source>
</evidence>
<dbReference type="GO" id="GO:0004521">
    <property type="term" value="F:RNA endonuclease activity"/>
    <property type="evidence" value="ECO:0007669"/>
    <property type="project" value="InterPro"/>
</dbReference>
<dbReference type="EC" id="3.1.-.-" evidence="9"/>
<evidence type="ECO:0000256" key="2">
    <source>
        <dbReference type="ARBA" id="ARBA00009959"/>
    </source>
</evidence>
<evidence type="ECO:0000256" key="5">
    <source>
        <dbReference type="ARBA" id="ARBA00022759"/>
    </source>
</evidence>
<accession>A0A4R3Z8E4</accession>
<keyword evidence="8 9" id="KW-0051">Antiviral defense</keyword>
<dbReference type="SUPFAM" id="SSF143430">
    <property type="entry name" value="TTP0101/SSO1404-like"/>
    <property type="match status" value="1"/>
</dbReference>
<dbReference type="GO" id="GO:0016787">
    <property type="term" value="F:hydrolase activity"/>
    <property type="evidence" value="ECO:0007669"/>
    <property type="project" value="UniProtKB-KW"/>
</dbReference>
<comment type="cofactor">
    <cofactor evidence="1 9">
        <name>Mg(2+)</name>
        <dbReference type="ChEBI" id="CHEBI:18420"/>
    </cofactor>
</comment>
<feature type="binding site" evidence="9">
    <location>
        <position position="21"/>
    </location>
    <ligand>
        <name>Mg(2+)</name>
        <dbReference type="ChEBI" id="CHEBI:18420"/>
        <note>catalytic</note>
    </ligand>
</feature>
<dbReference type="PANTHER" id="PTHR34405:SF1">
    <property type="entry name" value="CRISPR-ASSOCIATED ENDORIBONUCLEASE CAS2"/>
    <property type="match status" value="1"/>
</dbReference>
<sequence>MKKIMKDLKYGGNMYLIVVYDIKQEGNYSKRQRFVFKTCKKYLRHIQNSVFEGELDRAQYAALTFELKKYLEKDVDSCLVFSGRSNVWMKKEFITRKQDEDDQFL</sequence>
<dbReference type="EMBL" id="SMCQ01000001">
    <property type="protein sequence ID" value="TCW02984.1"/>
    <property type="molecule type" value="Genomic_DNA"/>
</dbReference>
<comment type="caution">
    <text evidence="10">The sequence shown here is derived from an EMBL/GenBank/DDBJ whole genome shotgun (WGS) entry which is preliminary data.</text>
</comment>
<gene>
    <name evidence="9" type="primary">cas2</name>
    <name evidence="10" type="ORF">EDD60_101290</name>
</gene>
<proteinExistence type="inferred from homology"/>
<dbReference type="CDD" id="cd09725">
    <property type="entry name" value="Cas2_I_II_III"/>
    <property type="match status" value="1"/>
</dbReference>
<dbReference type="Pfam" id="PF09827">
    <property type="entry name" value="CRISPR_Cas2"/>
    <property type="match status" value="1"/>
</dbReference>
<dbReference type="InterPro" id="IPR019199">
    <property type="entry name" value="Virulence_VapD/CRISPR_Cas2"/>
</dbReference>
<evidence type="ECO:0000256" key="9">
    <source>
        <dbReference type="HAMAP-Rule" id="MF_01471"/>
    </source>
</evidence>
<keyword evidence="7 9" id="KW-0460">Magnesium</keyword>
<dbReference type="NCBIfam" id="TIGR01573">
    <property type="entry name" value="cas2"/>
    <property type="match status" value="1"/>
</dbReference>
<protein>
    <recommendedName>
        <fullName evidence="9">CRISPR-associated endoribonuclease Cas2</fullName>
        <ecNumber evidence="9">3.1.-.-</ecNumber>
    </recommendedName>
</protein>
<dbReference type="GO" id="GO:0046872">
    <property type="term" value="F:metal ion binding"/>
    <property type="evidence" value="ECO:0007669"/>
    <property type="project" value="UniProtKB-UniRule"/>
</dbReference>
<keyword evidence="4 9" id="KW-0479">Metal-binding</keyword>
<evidence type="ECO:0000313" key="11">
    <source>
        <dbReference type="Proteomes" id="UP000295515"/>
    </source>
</evidence>
<comment type="similarity">
    <text evidence="2 9">Belongs to the CRISPR-associated endoribonuclease Cas2 protein family.</text>
</comment>
<reference evidence="10 11" key="1">
    <citation type="submission" date="2019-03" db="EMBL/GenBank/DDBJ databases">
        <title>Genomic Encyclopedia of Type Strains, Phase IV (KMG-IV): sequencing the most valuable type-strain genomes for metagenomic binning, comparative biology and taxonomic classification.</title>
        <authorList>
            <person name="Goeker M."/>
        </authorList>
    </citation>
    <scope>NUCLEOTIDE SEQUENCE [LARGE SCALE GENOMIC DNA]</scope>
    <source>
        <strain evidence="10 11">DSM 29487</strain>
    </source>
</reference>
<dbReference type="InterPro" id="IPR021127">
    <property type="entry name" value="CRISPR_associated_Cas2"/>
</dbReference>
<evidence type="ECO:0000256" key="7">
    <source>
        <dbReference type="ARBA" id="ARBA00022842"/>
    </source>
</evidence>